<reference evidence="1" key="1">
    <citation type="journal article" date="2023" name="Microbiol Resour">
        <title>Genome Sequences of Rhodoplanes serenus and Two Thermotolerant Strains, Rhodoplanes tepidamans and 'Rhodoplanes cryptolactis,' Further Refine the Genus.</title>
        <authorList>
            <person name="Rayyan A.A."/>
            <person name="Kyndt J.A."/>
        </authorList>
    </citation>
    <scope>NUCLEOTIDE SEQUENCE</scope>
    <source>
        <strain evidence="1">DSM 9987</strain>
    </source>
</reference>
<dbReference type="RefSeq" id="WP_272779863.1">
    <property type="nucleotide sequence ID" value="NZ_JAQQLI010000058.1"/>
</dbReference>
<keyword evidence="2" id="KW-1185">Reference proteome</keyword>
<proteinExistence type="predicted"/>
<accession>A0ABT5JHZ7</accession>
<dbReference type="Proteomes" id="UP001165652">
    <property type="component" value="Unassembled WGS sequence"/>
</dbReference>
<reference evidence="1" key="2">
    <citation type="submission" date="2023-02" db="EMBL/GenBank/DDBJ databases">
        <authorList>
            <person name="Rayyan A."/>
            <person name="Meyer T."/>
            <person name="Kyndt J.A."/>
        </authorList>
    </citation>
    <scope>NUCLEOTIDE SEQUENCE</scope>
    <source>
        <strain evidence="1">DSM 9987</strain>
    </source>
</reference>
<sequence length="165" mass="18009">MRQEPKGRPGRRTADGGCGPHLRHCRIVALPHIRHCRISYGMHSVLTTPVFEADAADAGLSEAEIMEMVEWLAAHPEDGAIIPGTGGARKVRFAGRGKGKSGGYRTIHYFGGDDVPVFLLALIDKGERADLSKAERNALAAELSRLADDYRQGVAARVSILRRRR</sequence>
<dbReference type="EMBL" id="JAQQLI010000058">
    <property type="protein sequence ID" value="MDC7789033.1"/>
    <property type="molecule type" value="Genomic_DNA"/>
</dbReference>
<comment type="caution">
    <text evidence="1">The sequence shown here is derived from an EMBL/GenBank/DDBJ whole genome shotgun (WGS) entry which is preliminary data.</text>
</comment>
<evidence type="ECO:0000313" key="1">
    <source>
        <dbReference type="EMBL" id="MDC7789033.1"/>
    </source>
</evidence>
<protein>
    <submittedName>
        <fullName evidence="1">Type II toxin-antitoxin system RelE/ParE family toxin</fullName>
    </submittedName>
</protein>
<organism evidence="1 2">
    <name type="scientific">Rhodoplanes tepidamans</name>
    <name type="common">Rhodoplanes cryptolactis</name>
    <dbReference type="NCBI Taxonomy" id="200616"/>
    <lineage>
        <taxon>Bacteria</taxon>
        <taxon>Pseudomonadati</taxon>
        <taxon>Pseudomonadota</taxon>
        <taxon>Alphaproteobacteria</taxon>
        <taxon>Hyphomicrobiales</taxon>
        <taxon>Nitrobacteraceae</taxon>
        <taxon>Rhodoplanes</taxon>
    </lineage>
</organism>
<dbReference type="Pfam" id="PF06296">
    <property type="entry name" value="RelE"/>
    <property type="match status" value="1"/>
</dbReference>
<gene>
    <name evidence="1" type="ORF">PQJ73_25410</name>
</gene>
<name>A0ABT5JHZ7_RHOTP</name>
<evidence type="ECO:0000313" key="2">
    <source>
        <dbReference type="Proteomes" id="UP001165652"/>
    </source>
</evidence>
<dbReference type="InterPro" id="IPR009387">
    <property type="entry name" value="HigB-2"/>
</dbReference>